<comment type="caution">
    <text evidence="2">The sequence shown here is derived from an EMBL/GenBank/DDBJ whole genome shotgun (WGS) entry which is preliminary data.</text>
</comment>
<dbReference type="Gene3D" id="3.30.160.170">
    <property type="entry name" value="FlaG-like"/>
    <property type="match status" value="1"/>
</dbReference>
<dbReference type="EMBL" id="JBHRXZ010000029">
    <property type="protein sequence ID" value="MFC3609657.1"/>
    <property type="molecule type" value="Genomic_DNA"/>
</dbReference>
<dbReference type="SUPFAM" id="SSF160214">
    <property type="entry name" value="FlaG-like"/>
    <property type="match status" value="1"/>
</dbReference>
<feature type="region of interest" description="Disordered" evidence="1">
    <location>
        <begin position="1"/>
        <end position="51"/>
    </location>
</feature>
<dbReference type="InterPro" id="IPR035924">
    <property type="entry name" value="FlaG-like_sf"/>
</dbReference>
<dbReference type="RefSeq" id="WP_386367457.1">
    <property type="nucleotide sequence ID" value="NZ_JBHRXZ010000029.1"/>
</dbReference>
<dbReference type="Pfam" id="PF03646">
    <property type="entry name" value="FlaG"/>
    <property type="match status" value="1"/>
</dbReference>
<proteinExistence type="predicted"/>
<feature type="compositionally biased region" description="Polar residues" evidence="1">
    <location>
        <begin position="1"/>
        <end position="12"/>
    </location>
</feature>
<evidence type="ECO:0000256" key="1">
    <source>
        <dbReference type="SAM" id="MobiDB-lite"/>
    </source>
</evidence>
<feature type="compositionally biased region" description="Low complexity" evidence="1">
    <location>
        <begin position="27"/>
        <end position="38"/>
    </location>
</feature>
<evidence type="ECO:0000313" key="2">
    <source>
        <dbReference type="EMBL" id="MFC3609657.1"/>
    </source>
</evidence>
<gene>
    <name evidence="2" type="ORF">ACFOMF_17960</name>
</gene>
<protein>
    <submittedName>
        <fullName evidence="2">Flagellar protein FlaG</fullName>
    </submittedName>
</protein>
<sequence length="119" mass="12589">MDLSSIGSNNLMSAPANAGATHAASLPAKQAPSAQAEAARAEEGTRPANLDDAVSQIQDFIQSIDRSLHFKLDDSSGQVVVQVYAGSGNDLIRQIPSEEALRLAEQLEEARSLLFRAQA</sequence>
<dbReference type="PANTHER" id="PTHR37166">
    <property type="entry name" value="PROTEIN FLAG"/>
    <property type="match status" value="1"/>
</dbReference>
<dbReference type="PANTHER" id="PTHR37166:SF1">
    <property type="entry name" value="PROTEIN FLAG"/>
    <property type="match status" value="1"/>
</dbReference>
<keyword evidence="2" id="KW-0969">Cilium</keyword>
<evidence type="ECO:0000313" key="3">
    <source>
        <dbReference type="Proteomes" id="UP001595630"/>
    </source>
</evidence>
<reference evidence="3" key="1">
    <citation type="journal article" date="2019" name="Int. J. Syst. Evol. Microbiol.">
        <title>The Global Catalogue of Microorganisms (GCM) 10K type strain sequencing project: providing services to taxonomists for standard genome sequencing and annotation.</title>
        <authorList>
            <consortium name="The Broad Institute Genomics Platform"/>
            <consortium name="The Broad Institute Genome Sequencing Center for Infectious Disease"/>
            <person name="Wu L."/>
            <person name="Ma J."/>
        </authorList>
    </citation>
    <scope>NUCLEOTIDE SEQUENCE [LARGE SCALE GENOMIC DNA]</scope>
    <source>
        <strain evidence="3">KCTC 42447</strain>
    </source>
</reference>
<keyword evidence="2" id="KW-0966">Cell projection</keyword>
<name>A0ABV7T9F0_9GAMM</name>
<keyword evidence="3" id="KW-1185">Reference proteome</keyword>
<accession>A0ABV7T9F0</accession>
<keyword evidence="2" id="KW-0282">Flagellum</keyword>
<organism evidence="2 3">
    <name type="scientific">Stutzerimonas tarimensis</name>
    <dbReference type="NCBI Taxonomy" id="1507735"/>
    <lineage>
        <taxon>Bacteria</taxon>
        <taxon>Pseudomonadati</taxon>
        <taxon>Pseudomonadota</taxon>
        <taxon>Gammaproteobacteria</taxon>
        <taxon>Pseudomonadales</taxon>
        <taxon>Pseudomonadaceae</taxon>
        <taxon>Stutzerimonas</taxon>
    </lineage>
</organism>
<dbReference type="Proteomes" id="UP001595630">
    <property type="component" value="Unassembled WGS sequence"/>
</dbReference>
<dbReference type="InterPro" id="IPR005186">
    <property type="entry name" value="FlaG"/>
</dbReference>